<dbReference type="EMBL" id="AZGO01000063">
    <property type="protein sequence ID" value="KRM35544.1"/>
    <property type="molecule type" value="Genomic_DNA"/>
</dbReference>
<feature type="domain" description="MucBP" evidence="2">
    <location>
        <begin position="10"/>
        <end position="73"/>
    </location>
</feature>
<dbReference type="RefSeq" id="WP_057807971.1">
    <property type="nucleotide sequence ID" value="NZ_AZGO01000063.1"/>
</dbReference>
<dbReference type="InterPro" id="IPR009459">
    <property type="entry name" value="MucBP_dom"/>
</dbReference>
<protein>
    <recommendedName>
        <fullName evidence="2">MucBP domain-containing protein</fullName>
    </recommendedName>
</protein>
<evidence type="ECO:0000313" key="4">
    <source>
        <dbReference type="Proteomes" id="UP000051085"/>
    </source>
</evidence>
<dbReference type="GeneID" id="87979181"/>
<evidence type="ECO:0000259" key="2">
    <source>
        <dbReference type="Pfam" id="PF06458"/>
    </source>
</evidence>
<accession>A0A922PTV6</accession>
<sequence>MFEQFKTGNPIWVYYVDIDSGANLIVPQLLRGRIGEEFQVNKKKFPNYNFVKADGDLSGSFDMTQRNVKLFYRKQSWGEVQDIDMYLALDAPTVIYDTVEGMPVGQPLPQDITIKAFQRVATKDGQFWYEIGADQWIKYEQMHVVDNPFGSKEKIPSRLANQLTVLKLNHVKATIDYIPGKAVGVYDAPYGNQVDKVADGQAVTLVGKLSDNDQLTWYEIGPKQYVSGNYVKIDEEE</sequence>
<evidence type="ECO:0000256" key="1">
    <source>
        <dbReference type="ARBA" id="ARBA00022737"/>
    </source>
</evidence>
<dbReference type="Pfam" id="PF06458">
    <property type="entry name" value="MucBP"/>
    <property type="match status" value="1"/>
</dbReference>
<name>A0A922PTV6_9LACO</name>
<evidence type="ECO:0000313" key="3">
    <source>
        <dbReference type="EMBL" id="KRM35544.1"/>
    </source>
</evidence>
<gene>
    <name evidence="3" type="ORF">FD34_GL000658</name>
</gene>
<dbReference type="AlphaFoldDB" id="A0A922PTV6"/>
<dbReference type="Proteomes" id="UP000051085">
    <property type="component" value="Unassembled WGS sequence"/>
</dbReference>
<proteinExistence type="predicted"/>
<dbReference type="Gene3D" id="3.10.20.320">
    <property type="entry name" value="Putative peptidoglycan bound protein (lpxtg motif)"/>
    <property type="match status" value="1"/>
</dbReference>
<reference evidence="3 4" key="1">
    <citation type="journal article" date="2015" name="Genome Announc.">
        <title>Expanding the biotechnology potential of lactobacilli through comparative genomics of 213 strains and associated genera.</title>
        <authorList>
            <person name="Sun Z."/>
            <person name="Harris H.M."/>
            <person name="McCann A."/>
            <person name="Guo C."/>
            <person name="Argimon S."/>
            <person name="Zhang W."/>
            <person name="Yang X."/>
            <person name="Jeffery I.B."/>
            <person name="Cooney J.C."/>
            <person name="Kagawa T.F."/>
            <person name="Liu W."/>
            <person name="Song Y."/>
            <person name="Salvetti E."/>
            <person name="Wrobel A."/>
            <person name="Rasinkangas P."/>
            <person name="Parkhill J."/>
            <person name="Rea M.C."/>
            <person name="O'Sullivan O."/>
            <person name="Ritari J."/>
            <person name="Douillard F.P."/>
            <person name="Paul Ross R."/>
            <person name="Yang R."/>
            <person name="Briner A.E."/>
            <person name="Felis G.E."/>
            <person name="de Vos W.M."/>
            <person name="Barrangou R."/>
            <person name="Klaenhammer T.R."/>
            <person name="Caufield P.W."/>
            <person name="Cui Y."/>
            <person name="Zhang H."/>
            <person name="O'Toole P.W."/>
        </authorList>
    </citation>
    <scope>NUCLEOTIDE SEQUENCE [LARGE SCALE GENOMIC DNA]</scope>
    <source>
        <strain evidence="3 4">DSM 8475</strain>
    </source>
</reference>
<comment type="caution">
    <text evidence="3">The sequence shown here is derived from an EMBL/GenBank/DDBJ whole genome shotgun (WGS) entry which is preliminary data.</text>
</comment>
<organism evidence="3 4">
    <name type="scientific">Limosilactobacillus pontis DSM 8475</name>
    <dbReference type="NCBI Taxonomy" id="1423794"/>
    <lineage>
        <taxon>Bacteria</taxon>
        <taxon>Bacillati</taxon>
        <taxon>Bacillota</taxon>
        <taxon>Bacilli</taxon>
        <taxon>Lactobacillales</taxon>
        <taxon>Lactobacillaceae</taxon>
        <taxon>Limosilactobacillus</taxon>
    </lineage>
</organism>
<keyword evidence="1" id="KW-0677">Repeat</keyword>